<gene>
    <name evidence="1" type="ORF">BHQ18_09395</name>
</gene>
<protein>
    <submittedName>
        <fullName evidence="1">Uncharacterized protein</fullName>
    </submittedName>
</protein>
<dbReference type="Proteomes" id="UP000094053">
    <property type="component" value="Unassembled WGS sequence"/>
</dbReference>
<dbReference type="STRING" id="1776.BHQ18_09395"/>
<organism evidence="1 2">
    <name type="scientific">Mycolicibacterium flavescens</name>
    <name type="common">Mycobacterium flavescens</name>
    <dbReference type="NCBI Taxonomy" id="1776"/>
    <lineage>
        <taxon>Bacteria</taxon>
        <taxon>Bacillati</taxon>
        <taxon>Actinomycetota</taxon>
        <taxon>Actinomycetes</taxon>
        <taxon>Mycobacteriales</taxon>
        <taxon>Mycobacteriaceae</taxon>
        <taxon>Mycolicibacterium</taxon>
    </lineage>
</organism>
<evidence type="ECO:0000313" key="1">
    <source>
        <dbReference type="EMBL" id="ODQ90911.1"/>
    </source>
</evidence>
<accession>A0A1E3RM15</accession>
<comment type="caution">
    <text evidence="1">The sequence shown here is derived from an EMBL/GenBank/DDBJ whole genome shotgun (WGS) entry which is preliminary data.</text>
</comment>
<proteinExistence type="predicted"/>
<name>A0A1E3RM15_MYCFV</name>
<keyword evidence="2" id="KW-1185">Reference proteome</keyword>
<evidence type="ECO:0000313" key="2">
    <source>
        <dbReference type="Proteomes" id="UP000094053"/>
    </source>
</evidence>
<sequence length="80" mass="9310">MRIGWQYPIRTLSERVRDLRRLYLPPDPASRTTYQAGEIAQCDLWFPDVEIPVGYGEVRTAASLPVMTMVCGYTRWTQRC</sequence>
<dbReference type="EMBL" id="MIHA01000005">
    <property type="protein sequence ID" value="ODQ90911.1"/>
    <property type="molecule type" value="Genomic_DNA"/>
</dbReference>
<dbReference type="AlphaFoldDB" id="A0A1E3RM15"/>
<reference evidence="2" key="1">
    <citation type="submission" date="2016-09" db="EMBL/GenBank/DDBJ databases">
        <authorList>
            <person name="Greninger A.L."/>
            <person name="Jerome K.R."/>
            <person name="Mcnair B."/>
            <person name="Wallis C."/>
            <person name="Fang F."/>
        </authorList>
    </citation>
    <scope>NUCLEOTIDE SEQUENCE [LARGE SCALE GENOMIC DNA]</scope>
    <source>
        <strain evidence="2">M6</strain>
    </source>
</reference>